<sequence length="315" mass="32628">MITALHHVGHVVRDLGAAMDLYARLGFSLPPPTCPALPPADGLPPEPLGAANTHAHFPGAFVELLTVVGEGAATRLPGDTRVTPLQVPADRLPAFRSAVEATTADLAAALARFEGAHILMLTPDDIDATAARLRADGVAHGGVHTAQRSVETAGGTRTSPVRFLELDGTGVPEGRVGYAQNAGDGAGVAHPNGAVDLVESVLCVAAHDLPAAERRYERYLGRPARRDGERRTFDLAAAQVTLITPAGLADLLPGERPPALPAFAAYAVAVRDLAAAGRLLRDADVPVWESPAGDLFVPAAAALGVAIVFRQLVSR</sequence>
<evidence type="ECO:0000313" key="3">
    <source>
        <dbReference type="Proteomes" id="UP000583800"/>
    </source>
</evidence>
<protein>
    <recommendedName>
        <fullName evidence="1">Glyoxalase-like domain-containing protein</fullName>
    </recommendedName>
</protein>
<dbReference type="Pfam" id="PF13468">
    <property type="entry name" value="Glyoxalase_3"/>
    <property type="match status" value="1"/>
</dbReference>
<comment type="caution">
    <text evidence="2">The sequence shown here is derived from an EMBL/GenBank/DDBJ whole genome shotgun (WGS) entry which is preliminary data.</text>
</comment>
<dbReference type="InterPro" id="IPR025870">
    <property type="entry name" value="Glyoxalase-like_dom"/>
</dbReference>
<dbReference type="RefSeq" id="WP_185085320.1">
    <property type="nucleotide sequence ID" value="NZ_JACHJB010000002.1"/>
</dbReference>
<proteinExistence type="predicted"/>
<reference evidence="2 3" key="1">
    <citation type="submission" date="2020-08" db="EMBL/GenBank/DDBJ databases">
        <title>Sequencing the genomes of 1000 actinobacteria strains.</title>
        <authorList>
            <person name="Klenk H.-P."/>
        </authorList>
    </citation>
    <scope>NUCLEOTIDE SEQUENCE [LARGE SCALE GENOMIC DNA]</scope>
    <source>
        <strain evidence="2 3">DSM 45913</strain>
    </source>
</reference>
<dbReference type="AlphaFoldDB" id="A0A7X0C2V3"/>
<evidence type="ECO:0000313" key="2">
    <source>
        <dbReference type="EMBL" id="MBB6347362.1"/>
    </source>
</evidence>
<dbReference type="InterPro" id="IPR029068">
    <property type="entry name" value="Glyas_Bleomycin-R_OHBP_Dase"/>
</dbReference>
<evidence type="ECO:0000259" key="1">
    <source>
        <dbReference type="Pfam" id="PF13468"/>
    </source>
</evidence>
<organism evidence="2 3">
    <name type="scientific">Nonomuraea muscovyensis</name>
    <dbReference type="NCBI Taxonomy" id="1124761"/>
    <lineage>
        <taxon>Bacteria</taxon>
        <taxon>Bacillati</taxon>
        <taxon>Actinomycetota</taxon>
        <taxon>Actinomycetes</taxon>
        <taxon>Streptosporangiales</taxon>
        <taxon>Streptosporangiaceae</taxon>
        <taxon>Nonomuraea</taxon>
    </lineage>
</organism>
<dbReference type="SUPFAM" id="SSF54593">
    <property type="entry name" value="Glyoxalase/Bleomycin resistance protein/Dihydroxybiphenyl dioxygenase"/>
    <property type="match status" value="2"/>
</dbReference>
<name>A0A7X0C2V3_9ACTN</name>
<gene>
    <name evidence="2" type="ORF">FHU36_003907</name>
</gene>
<keyword evidence="3" id="KW-1185">Reference proteome</keyword>
<accession>A0A7X0C2V3</accession>
<dbReference type="Proteomes" id="UP000583800">
    <property type="component" value="Unassembled WGS sequence"/>
</dbReference>
<dbReference type="EMBL" id="JACHJB010000002">
    <property type="protein sequence ID" value="MBB6347362.1"/>
    <property type="molecule type" value="Genomic_DNA"/>
</dbReference>
<dbReference type="Gene3D" id="3.10.180.10">
    <property type="entry name" value="2,3-Dihydroxybiphenyl 1,2-Dioxygenase, domain 1"/>
    <property type="match status" value="1"/>
</dbReference>
<feature type="domain" description="Glyoxalase-like" evidence="1">
    <location>
        <begin position="5"/>
        <end position="218"/>
    </location>
</feature>